<feature type="transmembrane region" description="Helical" evidence="8">
    <location>
        <begin position="136"/>
        <end position="161"/>
    </location>
</feature>
<dbReference type="InterPro" id="IPR035906">
    <property type="entry name" value="MetI-like_sf"/>
</dbReference>
<sequence>MLSLIYHRILQLVAVVFGVGTLTFILMRSLPGDMAYRIAASRYGQDNVSAEAAEFVRAELNLDQSPLAAFANWLMDLAQFRLGHSLVSGEPVIDTISHQLGHSLLLAVCGIALSILIAFPLGLLSAKWPRGFAPIAVILSVLFRSLPVFVIGLVLILLFALKWQWLPVAGFGTPMHMILPTVTLALALAATSNRIVAKSTRQVLKAPFYQFSMMKGLSPLRTFSRHGMRNILLPVVAYIGVQFITVIEGIVMIESLFSWPGVGQGLAHSIFARDIPVIQGTALCLGLLFVLLNTCVDVLCYWIDPRVKEANNNA</sequence>
<dbReference type="Gene3D" id="1.10.3720.10">
    <property type="entry name" value="MetI-like"/>
    <property type="match status" value="1"/>
</dbReference>
<evidence type="ECO:0000256" key="1">
    <source>
        <dbReference type="ARBA" id="ARBA00004651"/>
    </source>
</evidence>
<dbReference type="AlphaFoldDB" id="A0A1G8DLL6"/>
<evidence type="ECO:0000256" key="6">
    <source>
        <dbReference type="ARBA" id="ARBA00023136"/>
    </source>
</evidence>
<dbReference type="GO" id="GO:0005886">
    <property type="term" value="C:plasma membrane"/>
    <property type="evidence" value="ECO:0007669"/>
    <property type="project" value="UniProtKB-SubCell"/>
</dbReference>
<dbReference type="Proteomes" id="UP000198854">
    <property type="component" value="Unassembled WGS sequence"/>
</dbReference>
<feature type="transmembrane region" description="Helical" evidence="8">
    <location>
        <begin position="277"/>
        <end position="303"/>
    </location>
</feature>
<keyword evidence="5 8" id="KW-1133">Transmembrane helix</keyword>
<feature type="transmembrane region" description="Helical" evidence="8">
    <location>
        <begin position="173"/>
        <end position="191"/>
    </location>
</feature>
<evidence type="ECO:0000256" key="3">
    <source>
        <dbReference type="ARBA" id="ARBA00022475"/>
    </source>
</evidence>
<evidence type="ECO:0000313" key="10">
    <source>
        <dbReference type="EMBL" id="SDH58538.1"/>
    </source>
</evidence>
<keyword evidence="4 8" id="KW-0812">Transmembrane</keyword>
<accession>A0A1G8DLL6</accession>
<dbReference type="CDD" id="cd06261">
    <property type="entry name" value="TM_PBP2"/>
    <property type="match status" value="1"/>
</dbReference>
<evidence type="ECO:0000256" key="7">
    <source>
        <dbReference type="ARBA" id="ARBA00024202"/>
    </source>
</evidence>
<evidence type="ECO:0000256" key="4">
    <source>
        <dbReference type="ARBA" id="ARBA00022692"/>
    </source>
</evidence>
<dbReference type="PANTHER" id="PTHR43163">
    <property type="entry name" value="DIPEPTIDE TRANSPORT SYSTEM PERMEASE PROTEIN DPPB-RELATED"/>
    <property type="match status" value="1"/>
</dbReference>
<feature type="transmembrane region" description="Helical" evidence="8">
    <location>
        <begin position="231"/>
        <end position="257"/>
    </location>
</feature>
<keyword evidence="3" id="KW-1003">Cell membrane</keyword>
<dbReference type="EMBL" id="FNDD01000020">
    <property type="protein sequence ID" value="SDH58538.1"/>
    <property type="molecule type" value="Genomic_DNA"/>
</dbReference>
<dbReference type="Pfam" id="PF00528">
    <property type="entry name" value="BPD_transp_1"/>
    <property type="match status" value="1"/>
</dbReference>
<dbReference type="SUPFAM" id="SSF161098">
    <property type="entry name" value="MetI-like"/>
    <property type="match status" value="1"/>
</dbReference>
<dbReference type="PANTHER" id="PTHR43163:SF6">
    <property type="entry name" value="DIPEPTIDE TRANSPORT SYSTEM PERMEASE PROTEIN DPPB-RELATED"/>
    <property type="match status" value="1"/>
</dbReference>
<dbReference type="STRING" id="861298.SAMN04488136_12057"/>
<dbReference type="GO" id="GO:0071916">
    <property type="term" value="F:dipeptide transmembrane transporter activity"/>
    <property type="evidence" value="ECO:0007669"/>
    <property type="project" value="TreeGrafter"/>
</dbReference>
<keyword evidence="6 8" id="KW-0472">Membrane</keyword>
<dbReference type="RefSeq" id="WP_093276084.1">
    <property type="nucleotide sequence ID" value="NZ_FNDD01000020.1"/>
</dbReference>
<evidence type="ECO:0000256" key="8">
    <source>
        <dbReference type="RuleBase" id="RU363032"/>
    </source>
</evidence>
<comment type="subcellular location">
    <subcellularLocation>
        <location evidence="1 8">Cell membrane</location>
        <topology evidence="1 8">Multi-pass membrane protein</topology>
    </subcellularLocation>
</comment>
<feature type="transmembrane region" description="Helical" evidence="8">
    <location>
        <begin position="9"/>
        <end position="27"/>
    </location>
</feature>
<dbReference type="PROSITE" id="PS50928">
    <property type="entry name" value="ABC_TM1"/>
    <property type="match status" value="1"/>
</dbReference>
<organism evidence="10 11">
    <name type="scientific">Vibrio xiamenensis</name>
    <dbReference type="NCBI Taxonomy" id="861298"/>
    <lineage>
        <taxon>Bacteria</taxon>
        <taxon>Pseudomonadati</taxon>
        <taxon>Pseudomonadota</taxon>
        <taxon>Gammaproteobacteria</taxon>
        <taxon>Vibrionales</taxon>
        <taxon>Vibrionaceae</taxon>
        <taxon>Vibrio</taxon>
    </lineage>
</organism>
<gene>
    <name evidence="10" type="ORF">SAMN04488136_12057</name>
</gene>
<evidence type="ECO:0000256" key="2">
    <source>
        <dbReference type="ARBA" id="ARBA00022448"/>
    </source>
</evidence>
<comment type="similarity">
    <text evidence="7">Belongs to the binding-protein-dependent transport system permease family. OppBC subfamily.</text>
</comment>
<keyword evidence="2 8" id="KW-0813">Transport</keyword>
<feature type="transmembrane region" description="Helical" evidence="8">
    <location>
        <begin position="104"/>
        <end position="124"/>
    </location>
</feature>
<dbReference type="InterPro" id="IPR000515">
    <property type="entry name" value="MetI-like"/>
</dbReference>
<evidence type="ECO:0000313" key="11">
    <source>
        <dbReference type="Proteomes" id="UP000198854"/>
    </source>
</evidence>
<name>A0A1G8DLL6_9VIBR</name>
<reference evidence="10 11" key="1">
    <citation type="submission" date="2016-10" db="EMBL/GenBank/DDBJ databases">
        <authorList>
            <person name="de Groot N.N."/>
        </authorList>
    </citation>
    <scope>NUCLEOTIDE SEQUENCE [LARGE SCALE GENOMIC DNA]</scope>
    <source>
        <strain evidence="10 11">CGMCC 1.10228</strain>
    </source>
</reference>
<protein>
    <submittedName>
        <fullName evidence="10">Peptide/nickel transport system permease protein</fullName>
    </submittedName>
</protein>
<keyword evidence="11" id="KW-1185">Reference proteome</keyword>
<proteinExistence type="inferred from homology"/>
<evidence type="ECO:0000256" key="5">
    <source>
        <dbReference type="ARBA" id="ARBA00022989"/>
    </source>
</evidence>
<feature type="domain" description="ABC transmembrane type-1" evidence="9">
    <location>
        <begin position="100"/>
        <end position="300"/>
    </location>
</feature>
<evidence type="ECO:0000259" key="9">
    <source>
        <dbReference type="PROSITE" id="PS50928"/>
    </source>
</evidence>
<dbReference type="OrthoDB" id="9805855at2"/>